<organism evidence="1">
    <name type="scientific">freshwater metagenome</name>
    <dbReference type="NCBI Taxonomy" id="449393"/>
    <lineage>
        <taxon>unclassified sequences</taxon>
        <taxon>metagenomes</taxon>
        <taxon>ecological metagenomes</taxon>
    </lineage>
</organism>
<protein>
    <submittedName>
        <fullName evidence="1">Unannotated protein</fullName>
    </submittedName>
</protein>
<name>A0A6J7R015_9ZZZZ</name>
<accession>A0A6J7R015</accession>
<gene>
    <name evidence="1" type="ORF">UFOPK4114_00967</name>
</gene>
<dbReference type="AlphaFoldDB" id="A0A6J7R015"/>
<dbReference type="EMBL" id="CAFBPP010000068">
    <property type="protein sequence ID" value="CAB5023320.1"/>
    <property type="molecule type" value="Genomic_DNA"/>
</dbReference>
<sequence length="88" mass="9325">MITKDGILNLVTKYPLIKPHEMPIKNPARTPTIIGAPPATTFVKAHVDKAIMDGKERSISPVITTSVSGIAISAKIGVEEANAKYISG</sequence>
<reference evidence="1" key="1">
    <citation type="submission" date="2020-05" db="EMBL/GenBank/DDBJ databases">
        <authorList>
            <person name="Chiriac C."/>
            <person name="Salcher M."/>
            <person name="Ghai R."/>
            <person name="Kavagutti S V."/>
        </authorList>
    </citation>
    <scope>NUCLEOTIDE SEQUENCE</scope>
</reference>
<evidence type="ECO:0000313" key="1">
    <source>
        <dbReference type="EMBL" id="CAB5023320.1"/>
    </source>
</evidence>
<proteinExistence type="predicted"/>